<dbReference type="RefSeq" id="WP_015037437.1">
    <property type="nucleotide sequence ID" value="NC_018750.1"/>
</dbReference>
<dbReference type="HOGENOM" id="CLU_040535_1_0_11"/>
<dbReference type="Pfam" id="PF02222">
    <property type="entry name" value="ATP-grasp"/>
    <property type="match status" value="1"/>
</dbReference>
<evidence type="ECO:0000256" key="4">
    <source>
        <dbReference type="PROSITE-ProRule" id="PRU00409"/>
    </source>
</evidence>
<feature type="domain" description="ATP-grasp" evidence="5">
    <location>
        <begin position="173"/>
        <end position="378"/>
    </location>
</feature>
<sequence>MSGTLPGFRARLATALTGAPDTPLLFLGNFEVEQQWAKGEHTLPRLSAATANAVVNHMDEFALFLGGGADHVVLKTRPDDDYLDFLAGLGVDLPRIHVPGRQDPQRTVTEDALDDPALLAALSALAGPSGQGCQVTAHGISADERRFAKTAGLPLAGPGPETCKAVNSKVYSRRVADELGLRQPRGWACETLDELAAAFAAATADTGSRYVVKEAFGVSGKGIAVLESPRRADRILGMVRKQAERSGNGSLAFVVEEWVAKETDLNYQFTVGRDGGTHFDFVKEQLTEGGVHKGHRMPARLTPAQRDAVVDAAERLGKRLAGDGYFGVVGVDAMLDPEGGLYPVVEINARHNMSTYQVGLEERFVGEGRIAVARHYPLRLTTPLSFAETRTLLDGLLFDPARGSGLLVNNHATVNAGFAETAETAGHTVDGRLYGVLVAESDDRVGALDTEIAARLAARKDNAA</sequence>
<dbReference type="GO" id="GO:0046872">
    <property type="term" value="F:metal ion binding"/>
    <property type="evidence" value="ECO:0007669"/>
    <property type="project" value="InterPro"/>
</dbReference>
<dbReference type="KEGG" id="sve:SVEN_6256"/>
<evidence type="ECO:0000256" key="1">
    <source>
        <dbReference type="ARBA" id="ARBA00022598"/>
    </source>
</evidence>
<dbReference type="PANTHER" id="PTHR43055:SF1">
    <property type="entry name" value="FORMATE-DEPENDENT PHOSPHORIBOSYLGLYCINAMIDE FORMYLTRANSFERASE"/>
    <property type="match status" value="1"/>
</dbReference>
<name>F2RDQ0_STRVP</name>
<keyword evidence="2 4" id="KW-0547">Nucleotide-binding</keyword>
<dbReference type="PROSITE" id="PS50975">
    <property type="entry name" value="ATP_GRASP"/>
    <property type="match status" value="1"/>
</dbReference>
<organism evidence="6 7">
    <name type="scientific">Streptomyces venezuelae (strain ATCC 10712 / CBS 650.69 / DSM 40230 / JCM 4526 / NBRC 13096 / PD 04745)</name>
    <dbReference type="NCBI Taxonomy" id="953739"/>
    <lineage>
        <taxon>Bacteria</taxon>
        <taxon>Bacillati</taxon>
        <taxon>Actinomycetota</taxon>
        <taxon>Actinomycetes</taxon>
        <taxon>Kitasatosporales</taxon>
        <taxon>Streptomycetaceae</taxon>
        <taxon>Streptomyces</taxon>
    </lineage>
</organism>
<dbReference type="InterPro" id="IPR011761">
    <property type="entry name" value="ATP-grasp"/>
</dbReference>
<keyword evidence="3 4" id="KW-0067">ATP-binding</keyword>
<dbReference type="InterPro" id="IPR040754">
    <property type="entry name" value="PreAtp-grasp"/>
</dbReference>
<keyword evidence="7" id="KW-1185">Reference proteome</keyword>
<dbReference type="SUPFAM" id="SSF56059">
    <property type="entry name" value="Glutathione synthetase ATP-binding domain-like"/>
    <property type="match status" value="1"/>
</dbReference>
<protein>
    <submittedName>
        <fullName evidence="6">Conserved hypthetical protein</fullName>
    </submittedName>
</protein>
<gene>
    <name evidence="6" type="ordered locus">SVEN_6256</name>
</gene>
<dbReference type="Gene3D" id="3.30.470.20">
    <property type="entry name" value="ATP-grasp fold, B domain"/>
    <property type="match status" value="1"/>
</dbReference>
<evidence type="ECO:0000259" key="5">
    <source>
        <dbReference type="PROSITE" id="PS50975"/>
    </source>
</evidence>
<dbReference type="Pfam" id="PF18604">
    <property type="entry name" value="PreAtp-grasp"/>
    <property type="match status" value="1"/>
</dbReference>
<dbReference type="PATRIC" id="fig|953739.5.peg.1463"/>
<evidence type="ECO:0000313" key="7">
    <source>
        <dbReference type="Proteomes" id="UP000006854"/>
    </source>
</evidence>
<dbReference type="GO" id="GO:0005829">
    <property type="term" value="C:cytosol"/>
    <property type="evidence" value="ECO:0007669"/>
    <property type="project" value="TreeGrafter"/>
</dbReference>
<proteinExistence type="predicted"/>
<reference evidence="6 7" key="1">
    <citation type="journal article" date="2011" name="BMC Genomics">
        <title>Genome-wide analysis of the role of GlnR in Streptomyces venezuelae provides new insights into global nitrogen regulation in actinomycetes.</title>
        <authorList>
            <person name="Pullan S.T."/>
            <person name="Bibb M.J."/>
            <person name="Merrick M."/>
        </authorList>
    </citation>
    <scope>NUCLEOTIDE SEQUENCE [LARGE SCALE GENOMIC DNA]</scope>
    <source>
        <strain evidence="6">ATCC 10712</strain>
    </source>
</reference>
<dbReference type="OrthoDB" id="20966at2"/>
<dbReference type="GO" id="GO:0005524">
    <property type="term" value="F:ATP binding"/>
    <property type="evidence" value="ECO:0007669"/>
    <property type="project" value="UniProtKB-UniRule"/>
</dbReference>
<keyword evidence="1" id="KW-0436">Ligase</keyword>
<dbReference type="GeneID" id="51866787"/>
<dbReference type="EMBL" id="FR845719">
    <property type="protein sequence ID" value="CCA59542.1"/>
    <property type="molecule type" value="Genomic_DNA"/>
</dbReference>
<accession>F2RDQ0</accession>
<evidence type="ECO:0000313" key="6">
    <source>
        <dbReference type="EMBL" id="CCA59542.1"/>
    </source>
</evidence>
<dbReference type="STRING" id="953739.SVEN_6256"/>
<dbReference type="InterPro" id="IPR003135">
    <property type="entry name" value="ATP-grasp_carboxylate-amine"/>
</dbReference>
<evidence type="ECO:0000256" key="3">
    <source>
        <dbReference type="ARBA" id="ARBA00022840"/>
    </source>
</evidence>
<dbReference type="GO" id="GO:0016874">
    <property type="term" value="F:ligase activity"/>
    <property type="evidence" value="ECO:0007669"/>
    <property type="project" value="UniProtKB-KW"/>
</dbReference>
<dbReference type="AlphaFoldDB" id="F2RDQ0"/>
<dbReference type="PANTHER" id="PTHR43055">
    <property type="entry name" value="FORMATE-DEPENDENT PHOSPHORIBOSYLGLYCINAMIDE FORMYLTRANSFERASE"/>
    <property type="match status" value="1"/>
</dbReference>
<dbReference type="Proteomes" id="UP000006854">
    <property type="component" value="Chromosome"/>
</dbReference>
<evidence type="ECO:0000256" key="2">
    <source>
        <dbReference type="ARBA" id="ARBA00022741"/>
    </source>
</evidence>
<dbReference type="eggNOG" id="COG0026">
    <property type="taxonomic scope" value="Bacteria"/>
</dbReference>